<comment type="caution">
    <text evidence="1">The sequence shown here is derived from an EMBL/GenBank/DDBJ whole genome shotgun (WGS) entry which is preliminary data.</text>
</comment>
<gene>
    <name evidence="1" type="ORF">GCM10007205_15030</name>
</gene>
<dbReference type="EMBL" id="BMCG01000003">
    <property type="protein sequence ID" value="GGC06776.1"/>
    <property type="molecule type" value="Genomic_DNA"/>
</dbReference>
<proteinExistence type="predicted"/>
<dbReference type="AlphaFoldDB" id="A0A8J2XX78"/>
<reference evidence="1" key="1">
    <citation type="journal article" date="2014" name="Int. J. Syst. Evol. Microbiol.">
        <title>Complete genome sequence of Corynebacterium casei LMG S-19264T (=DSM 44701T), isolated from a smear-ripened cheese.</title>
        <authorList>
            <consortium name="US DOE Joint Genome Institute (JGI-PGF)"/>
            <person name="Walter F."/>
            <person name="Albersmeier A."/>
            <person name="Kalinowski J."/>
            <person name="Ruckert C."/>
        </authorList>
    </citation>
    <scope>NUCLEOTIDE SEQUENCE</scope>
    <source>
        <strain evidence="1">CCM 7086</strain>
    </source>
</reference>
<name>A0A8J2XX78_9BURK</name>
<dbReference type="RefSeq" id="WP_188395613.1">
    <property type="nucleotide sequence ID" value="NZ_BMCG01000003.1"/>
</dbReference>
<organism evidence="1 2">
    <name type="scientific">Oxalicibacterium flavum</name>
    <dbReference type="NCBI Taxonomy" id="179467"/>
    <lineage>
        <taxon>Bacteria</taxon>
        <taxon>Pseudomonadati</taxon>
        <taxon>Pseudomonadota</taxon>
        <taxon>Betaproteobacteria</taxon>
        <taxon>Burkholderiales</taxon>
        <taxon>Oxalobacteraceae</taxon>
        <taxon>Oxalicibacterium</taxon>
    </lineage>
</organism>
<accession>A0A8J2XX78</accession>
<dbReference type="Proteomes" id="UP000620266">
    <property type="component" value="Unassembled WGS sequence"/>
</dbReference>
<reference evidence="1" key="2">
    <citation type="submission" date="2020-09" db="EMBL/GenBank/DDBJ databases">
        <authorList>
            <person name="Sun Q."/>
            <person name="Sedlacek I."/>
        </authorList>
    </citation>
    <scope>NUCLEOTIDE SEQUENCE</scope>
    <source>
        <strain evidence="1">CCM 7086</strain>
    </source>
</reference>
<keyword evidence="2" id="KW-1185">Reference proteome</keyword>
<protein>
    <submittedName>
        <fullName evidence="1">Uncharacterized protein</fullName>
    </submittedName>
</protein>
<evidence type="ECO:0000313" key="1">
    <source>
        <dbReference type="EMBL" id="GGC06776.1"/>
    </source>
</evidence>
<evidence type="ECO:0000313" key="2">
    <source>
        <dbReference type="Proteomes" id="UP000620266"/>
    </source>
</evidence>
<sequence>MAQDPHEYENEENRPLLERPWIVLRTTYDVETWIDHQNRHLQRHAVGSRLERCGLCFRLEQGGSLYLHTTQEGDVVLDVPQEAEWVAPLIVAATQIAQPAKQWWTIPGDRLTQLVLGLSPLIAATAIVTDHDFGIRRY</sequence>